<dbReference type="Pfam" id="PF24105">
    <property type="entry name" value="Beta-prop_CAF1B_HIR1"/>
    <property type="match status" value="2"/>
</dbReference>
<evidence type="ECO:0000256" key="8">
    <source>
        <dbReference type="ARBA" id="ARBA00023242"/>
    </source>
</evidence>
<feature type="repeat" description="WD" evidence="9">
    <location>
        <begin position="156"/>
        <end position="197"/>
    </location>
</feature>
<feature type="compositionally biased region" description="Low complexity" evidence="10">
    <location>
        <begin position="332"/>
        <end position="346"/>
    </location>
</feature>
<evidence type="ECO:0000256" key="1">
    <source>
        <dbReference type="ARBA" id="ARBA00004123"/>
    </source>
</evidence>
<feature type="compositionally biased region" description="Polar residues" evidence="10">
    <location>
        <begin position="295"/>
        <end position="320"/>
    </location>
</feature>
<comment type="caution">
    <text evidence="12">The sequence shown here is derived from an EMBL/GenBank/DDBJ whole genome shotgun (WGS) entry which is preliminary data.</text>
</comment>
<comment type="subcellular location">
    <subcellularLocation>
        <location evidence="1">Nucleus</location>
    </subcellularLocation>
</comment>
<evidence type="ECO:0000313" key="13">
    <source>
        <dbReference type="Proteomes" id="UP000759537"/>
    </source>
</evidence>
<evidence type="ECO:0000256" key="9">
    <source>
        <dbReference type="PROSITE-ProRule" id="PRU00221"/>
    </source>
</evidence>
<feature type="repeat" description="WD" evidence="9">
    <location>
        <begin position="92"/>
        <end position="123"/>
    </location>
</feature>
<dbReference type="SMART" id="SM00320">
    <property type="entry name" value="WD40"/>
    <property type="match status" value="5"/>
</dbReference>
<feature type="region of interest" description="Disordered" evidence="10">
    <location>
        <begin position="405"/>
        <end position="443"/>
    </location>
</feature>
<reference evidence="12" key="1">
    <citation type="submission" date="2019-10" db="EMBL/GenBank/DDBJ databases">
        <authorList>
            <consortium name="DOE Joint Genome Institute"/>
            <person name="Kuo A."/>
            <person name="Miyauchi S."/>
            <person name="Kiss E."/>
            <person name="Drula E."/>
            <person name="Kohler A."/>
            <person name="Sanchez-Garcia M."/>
            <person name="Andreopoulos B."/>
            <person name="Barry K.W."/>
            <person name="Bonito G."/>
            <person name="Buee M."/>
            <person name="Carver A."/>
            <person name="Chen C."/>
            <person name="Cichocki N."/>
            <person name="Clum A."/>
            <person name="Culley D."/>
            <person name="Crous P.W."/>
            <person name="Fauchery L."/>
            <person name="Girlanda M."/>
            <person name="Hayes R."/>
            <person name="Keri Z."/>
            <person name="LaButti K."/>
            <person name="Lipzen A."/>
            <person name="Lombard V."/>
            <person name="Magnuson J."/>
            <person name="Maillard F."/>
            <person name="Morin E."/>
            <person name="Murat C."/>
            <person name="Nolan M."/>
            <person name="Ohm R."/>
            <person name="Pangilinan J."/>
            <person name="Pereira M."/>
            <person name="Perotto S."/>
            <person name="Peter M."/>
            <person name="Riley R."/>
            <person name="Sitrit Y."/>
            <person name="Stielow B."/>
            <person name="Szollosi G."/>
            <person name="Zifcakova L."/>
            <person name="Stursova M."/>
            <person name="Spatafora J.W."/>
            <person name="Tedersoo L."/>
            <person name="Vaario L.-M."/>
            <person name="Yamada A."/>
            <person name="Yan M."/>
            <person name="Wang P."/>
            <person name="Xu J."/>
            <person name="Bruns T."/>
            <person name="Baldrian P."/>
            <person name="Vilgalys R."/>
            <person name="Henrissat B."/>
            <person name="Grigoriev I.V."/>
            <person name="Hibbett D."/>
            <person name="Nagy L.G."/>
            <person name="Martin F.M."/>
        </authorList>
    </citation>
    <scope>NUCLEOTIDE SEQUENCE</scope>
    <source>
        <strain evidence="12">Prilba</strain>
    </source>
</reference>
<dbReference type="GO" id="GO:0005634">
    <property type="term" value="C:nucleus"/>
    <property type="evidence" value="ECO:0007669"/>
    <property type="project" value="UniProtKB-SubCell"/>
</dbReference>
<dbReference type="PANTHER" id="PTHR15271">
    <property type="entry name" value="CHROMATIN ASSEMBLY FACTOR 1 SUBUNIT B"/>
    <property type="match status" value="1"/>
</dbReference>
<dbReference type="InterPro" id="IPR055410">
    <property type="entry name" value="Beta-prop_CAF1B_HIR1"/>
</dbReference>
<feature type="compositionally biased region" description="Low complexity" evidence="10">
    <location>
        <begin position="686"/>
        <end position="718"/>
    </location>
</feature>
<evidence type="ECO:0000259" key="11">
    <source>
        <dbReference type="Pfam" id="PF24105"/>
    </source>
</evidence>
<dbReference type="InterPro" id="IPR036322">
    <property type="entry name" value="WD40_repeat_dom_sf"/>
</dbReference>
<comment type="similarity">
    <text evidence="2">Belongs to the WD repeat HIR1 family.</text>
</comment>
<feature type="repeat" description="WD" evidence="9">
    <location>
        <begin position="198"/>
        <end position="239"/>
    </location>
</feature>
<evidence type="ECO:0000256" key="3">
    <source>
        <dbReference type="ARBA" id="ARBA00022574"/>
    </source>
</evidence>
<feature type="compositionally biased region" description="Basic and acidic residues" evidence="10">
    <location>
        <begin position="425"/>
        <end position="436"/>
    </location>
</feature>
<protein>
    <submittedName>
        <fullName evidence="12">WD40 repeat-like protein</fullName>
    </submittedName>
</protein>
<keyword evidence="13" id="KW-1185">Reference proteome</keyword>
<gene>
    <name evidence="12" type="ORF">DFH94DRAFT_838819</name>
</gene>
<dbReference type="SUPFAM" id="SSF50978">
    <property type="entry name" value="WD40 repeat-like"/>
    <property type="match status" value="1"/>
</dbReference>
<dbReference type="GO" id="GO:0033186">
    <property type="term" value="C:CAF-1 complex"/>
    <property type="evidence" value="ECO:0007669"/>
    <property type="project" value="TreeGrafter"/>
</dbReference>
<evidence type="ECO:0000256" key="7">
    <source>
        <dbReference type="ARBA" id="ARBA00023204"/>
    </source>
</evidence>
<reference evidence="12" key="2">
    <citation type="journal article" date="2020" name="Nat. Commun.">
        <title>Large-scale genome sequencing of mycorrhizal fungi provides insights into the early evolution of symbiotic traits.</title>
        <authorList>
            <person name="Miyauchi S."/>
            <person name="Kiss E."/>
            <person name="Kuo A."/>
            <person name="Drula E."/>
            <person name="Kohler A."/>
            <person name="Sanchez-Garcia M."/>
            <person name="Morin E."/>
            <person name="Andreopoulos B."/>
            <person name="Barry K.W."/>
            <person name="Bonito G."/>
            <person name="Buee M."/>
            <person name="Carver A."/>
            <person name="Chen C."/>
            <person name="Cichocki N."/>
            <person name="Clum A."/>
            <person name="Culley D."/>
            <person name="Crous P.W."/>
            <person name="Fauchery L."/>
            <person name="Girlanda M."/>
            <person name="Hayes R.D."/>
            <person name="Keri Z."/>
            <person name="LaButti K."/>
            <person name="Lipzen A."/>
            <person name="Lombard V."/>
            <person name="Magnuson J."/>
            <person name="Maillard F."/>
            <person name="Murat C."/>
            <person name="Nolan M."/>
            <person name="Ohm R.A."/>
            <person name="Pangilinan J."/>
            <person name="Pereira M.F."/>
            <person name="Perotto S."/>
            <person name="Peter M."/>
            <person name="Pfister S."/>
            <person name="Riley R."/>
            <person name="Sitrit Y."/>
            <person name="Stielow J.B."/>
            <person name="Szollosi G."/>
            <person name="Zifcakova L."/>
            <person name="Stursova M."/>
            <person name="Spatafora J.W."/>
            <person name="Tedersoo L."/>
            <person name="Vaario L.M."/>
            <person name="Yamada A."/>
            <person name="Yan M."/>
            <person name="Wang P."/>
            <person name="Xu J."/>
            <person name="Bruns T."/>
            <person name="Baldrian P."/>
            <person name="Vilgalys R."/>
            <person name="Dunand C."/>
            <person name="Henrissat B."/>
            <person name="Grigoriev I.V."/>
            <person name="Hibbett D."/>
            <person name="Nagy L.G."/>
            <person name="Martin F.M."/>
        </authorList>
    </citation>
    <scope>NUCLEOTIDE SEQUENCE</scope>
    <source>
        <strain evidence="12">Prilba</strain>
    </source>
</reference>
<sequence>MRVRTLEIRWHDSKPISTCDFQPVFFKKARPLQDKAFAGQSYRLATGGEDNHVRIWMVYPNIIPPSLVEAASNDAANPPVPRPPRVEYLATLSRHSAPVNVVRFSPNGELIASAGDDGMIIIWVQSTSPSQTAYGSDLSSDDMQFEKEYWKPRTTFRCTTMQVYDLAWSPTGEYIISGSTDNVARIFLASEGKCVSEIAEHNHYVQGVAWDPLNEYIATQSSDRSMHVYSVSTKSGTFEVHAVGKNSRIAHHHTRTPSSHSRSRMFRRESTASDTESVITTLSEQIREEGIPSSFPGSSQHQNVPLTPATSIPSTPSQSMFPPPFMDKPSSRRSSFSGSNAPSSPALHARYARSPSPLPTLPAIRSAISSPSTWNHVRLYGDEGFTNFFRRLTFSPDGGLLMTPAGQFEDPSVIPGTSRATSGNKMEEARGRKGHPDAANSNSGSSVYIYSRANFARPPVAQLPGHKKASVAVRFSPILYELRPGVFGPDGPVDTKYVVVEKGRDTAINVDVGGPPASAPNTPALSASSEILHLSPSKSTLLAPLALPAIVPPLSTTLTLPSPVLSATDSVRASSPAVSKPSTPAPPSSGASVFALPYRMLFAVATMDAIAIHDTQQAGPICLLTKLHYDEFTDMSWSPDGQCLMLSSRDGYCTIVVFDEILAAHHVQQQTLQFQSIAHNHSVPLTSSSTLTPSTTPALSTISLPPSLSPRISSKRPLTPAKGVVLEIDTLPESGPVPSARETTPATPVDNDEDDKAPEPPKKKRRVPLTRIGDVGS</sequence>
<evidence type="ECO:0000256" key="2">
    <source>
        <dbReference type="ARBA" id="ARBA00007306"/>
    </source>
</evidence>
<dbReference type="InterPro" id="IPR045145">
    <property type="entry name" value="PTHR15271"/>
</dbReference>
<dbReference type="EMBL" id="WHVB01000008">
    <property type="protein sequence ID" value="KAF8480078.1"/>
    <property type="molecule type" value="Genomic_DNA"/>
</dbReference>
<dbReference type="Gene3D" id="2.130.10.10">
    <property type="entry name" value="YVTN repeat-like/Quinoprotein amine dehydrogenase"/>
    <property type="match status" value="2"/>
</dbReference>
<evidence type="ECO:0000256" key="5">
    <source>
        <dbReference type="ARBA" id="ARBA00022763"/>
    </source>
</evidence>
<dbReference type="PANTHER" id="PTHR15271:SF4">
    <property type="entry name" value="CHROMATIN ASSEMBLY FACTOR 1 SUBUNIT B"/>
    <property type="match status" value="1"/>
</dbReference>
<evidence type="ECO:0000256" key="10">
    <source>
        <dbReference type="SAM" id="MobiDB-lite"/>
    </source>
</evidence>
<feature type="region of interest" description="Disordered" evidence="10">
    <location>
        <begin position="686"/>
        <end position="777"/>
    </location>
</feature>
<accession>A0A9P5MVX4</accession>
<evidence type="ECO:0000313" key="12">
    <source>
        <dbReference type="EMBL" id="KAF8480078.1"/>
    </source>
</evidence>
<keyword evidence="5" id="KW-0227">DNA damage</keyword>
<evidence type="ECO:0000256" key="4">
    <source>
        <dbReference type="ARBA" id="ARBA00022737"/>
    </source>
</evidence>
<feature type="region of interest" description="Disordered" evidence="10">
    <location>
        <begin position="290"/>
        <end position="354"/>
    </location>
</feature>
<dbReference type="InterPro" id="IPR015943">
    <property type="entry name" value="WD40/YVTN_repeat-like_dom_sf"/>
</dbReference>
<feature type="domain" description="CAF1B/HIR1 beta-propeller" evidence="11">
    <location>
        <begin position="589"/>
        <end position="660"/>
    </location>
</feature>
<dbReference type="GO" id="GO:0006281">
    <property type="term" value="P:DNA repair"/>
    <property type="evidence" value="ECO:0007669"/>
    <property type="project" value="UniProtKB-KW"/>
</dbReference>
<dbReference type="GO" id="GO:0006334">
    <property type="term" value="P:nucleosome assembly"/>
    <property type="evidence" value="ECO:0007669"/>
    <property type="project" value="TreeGrafter"/>
</dbReference>
<dbReference type="PROSITE" id="PS50082">
    <property type="entry name" value="WD_REPEATS_2"/>
    <property type="match status" value="3"/>
</dbReference>
<dbReference type="InterPro" id="IPR001680">
    <property type="entry name" value="WD40_rpt"/>
</dbReference>
<keyword evidence="3 9" id="KW-0853">WD repeat</keyword>
<feature type="domain" description="CAF1B/HIR1 beta-propeller" evidence="11">
    <location>
        <begin position="1"/>
        <end position="268"/>
    </location>
</feature>
<keyword evidence="8" id="KW-0539">Nucleus</keyword>
<dbReference type="OrthoDB" id="71227at2759"/>
<proteinExistence type="inferred from homology"/>
<feature type="region of interest" description="Disordered" evidence="10">
    <location>
        <begin position="248"/>
        <end position="278"/>
    </location>
</feature>
<keyword evidence="4" id="KW-0677">Repeat</keyword>
<feature type="compositionally biased region" description="Basic residues" evidence="10">
    <location>
        <begin position="248"/>
        <end position="265"/>
    </location>
</feature>
<keyword evidence="6" id="KW-0156">Chromatin regulator</keyword>
<name>A0A9P5MVX4_9AGAM</name>
<evidence type="ECO:0000256" key="6">
    <source>
        <dbReference type="ARBA" id="ARBA00022853"/>
    </source>
</evidence>
<dbReference type="Proteomes" id="UP000759537">
    <property type="component" value="Unassembled WGS sequence"/>
</dbReference>
<keyword evidence="7" id="KW-0234">DNA repair</keyword>
<dbReference type="PROSITE" id="PS50294">
    <property type="entry name" value="WD_REPEATS_REGION"/>
    <property type="match status" value="1"/>
</dbReference>
<organism evidence="12 13">
    <name type="scientific">Russula ochroleuca</name>
    <dbReference type="NCBI Taxonomy" id="152965"/>
    <lineage>
        <taxon>Eukaryota</taxon>
        <taxon>Fungi</taxon>
        <taxon>Dikarya</taxon>
        <taxon>Basidiomycota</taxon>
        <taxon>Agaricomycotina</taxon>
        <taxon>Agaricomycetes</taxon>
        <taxon>Russulales</taxon>
        <taxon>Russulaceae</taxon>
        <taxon>Russula</taxon>
    </lineage>
</organism>
<dbReference type="AlphaFoldDB" id="A0A9P5MVX4"/>
<dbReference type="GO" id="GO:0006335">
    <property type="term" value="P:DNA replication-dependent chromatin assembly"/>
    <property type="evidence" value="ECO:0007669"/>
    <property type="project" value="InterPro"/>
</dbReference>